<organism evidence="2">
    <name type="scientific">freshwater metagenome</name>
    <dbReference type="NCBI Taxonomy" id="449393"/>
    <lineage>
        <taxon>unclassified sequences</taxon>
        <taxon>metagenomes</taxon>
        <taxon>ecological metagenomes</taxon>
    </lineage>
</organism>
<dbReference type="AlphaFoldDB" id="A0A6J7IF51"/>
<protein>
    <submittedName>
        <fullName evidence="2">Unannotated protein</fullName>
    </submittedName>
</protein>
<dbReference type="EMBL" id="CAEMXZ010000021">
    <property type="protein sequence ID" value="CAB4322958.1"/>
    <property type="molecule type" value="Genomic_DNA"/>
</dbReference>
<sequence length="132" mass="13475">MENRRVIALLSIARVGVGTALLLAPRRMGRNWVGAVADDPRAALVIRGFGARDLALGLGTLRAMQRDEPLTGWVQMAAFGDACDAVAGIAGASSVGILRTIPTVVSAAAAAVLGARVASAQPSPSTVESTLR</sequence>
<reference evidence="2" key="1">
    <citation type="submission" date="2020-05" db="EMBL/GenBank/DDBJ databases">
        <authorList>
            <person name="Chiriac C."/>
            <person name="Salcher M."/>
            <person name="Ghai R."/>
            <person name="Kavagutti S V."/>
        </authorList>
    </citation>
    <scope>NUCLEOTIDE SEQUENCE</scope>
</reference>
<name>A0A6J7IF51_9ZZZZ</name>
<dbReference type="EMBL" id="CAFBNC010000017">
    <property type="protein sequence ID" value="CAB4928974.1"/>
    <property type="molecule type" value="Genomic_DNA"/>
</dbReference>
<accession>A0A6J7IF51</accession>
<evidence type="ECO:0000313" key="2">
    <source>
        <dbReference type="EMBL" id="CAB4928974.1"/>
    </source>
</evidence>
<evidence type="ECO:0000313" key="1">
    <source>
        <dbReference type="EMBL" id="CAB4322958.1"/>
    </source>
</evidence>
<proteinExistence type="predicted"/>
<gene>
    <name evidence="1" type="ORF">UFOPK1392_00700</name>
    <name evidence="2" type="ORF">UFOPK3733_00552</name>
</gene>